<dbReference type="Gene3D" id="3.40.50.2000">
    <property type="entry name" value="Glycogen Phosphorylase B"/>
    <property type="match status" value="1"/>
</dbReference>
<comment type="caution">
    <text evidence="10">The sequence shown here is derived from an EMBL/GenBank/DDBJ whole genome shotgun (WGS) entry which is preliminary data.</text>
</comment>
<dbReference type="GO" id="GO:0097363">
    <property type="term" value="F:protein O-acetylglucosaminyltransferase activity"/>
    <property type="evidence" value="ECO:0007669"/>
    <property type="project" value="UniProtKB-EC"/>
</dbReference>
<dbReference type="GO" id="GO:0006493">
    <property type="term" value="P:protein O-linked glycosylation"/>
    <property type="evidence" value="ECO:0007669"/>
    <property type="project" value="InterPro"/>
</dbReference>
<dbReference type="PROSITE" id="PS50005">
    <property type="entry name" value="TPR"/>
    <property type="match status" value="4"/>
</dbReference>
<evidence type="ECO:0000256" key="7">
    <source>
        <dbReference type="ARBA" id="ARBA00022803"/>
    </source>
</evidence>
<evidence type="ECO:0000256" key="4">
    <source>
        <dbReference type="ARBA" id="ARBA00022676"/>
    </source>
</evidence>
<proteinExistence type="inferred from homology"/>
<keyword evidence="5" id="KW-0808">Transferase</keyword>
<keyword evidence="7 8" id="KW-0802">TPR repeat</keyword>
<dbReference type="PANTHER" id="PTHR44366">
    <property type="entry name" value="UDP-N-ACETYLGLUCOSAMINE--PEPTIDE N-ACETYLGLUCOSAMINYLTRANSFERASE 110 KDA SUBUNIT"/>
    <property type="match status" value="1"/>
</dbReference>
<comment type="pathway">
    <text evidence="1">Protein modification; protein glycosylation.</text>
</comment>
<dbReference type="Pfam" id="PF13844">
    <property type="entry name" value="Glyco_transf_41"/>
    <property type="match status" value="2"/>
</dbReference>
<dbReference type="AlphaFoldDB" id="A0A9Q2ZVK8"/>
<dbReference type="Gene3D" id="1.25.40.10">
    <property type="entry name" value="Tetratricopeptide repeat domain"/>
    <property type="match status" value="3"/>
</dbReference>
<name>A0A9Q2ZVK8_9BURK</name>
<reference evidence="10" key="1">
    <citation type="journal article" date="2021" name="Genome Biol. Evol.">
        <title>Continental-Scale Gene Flow Prevents Allopatric Divergence of Pelagic Freshwater Bacteria.</title>
        <authorList>
            <person name="Hoetzinger M."/>
            <person name="Pitt A."/>
            <person name="Huemer A."/>
            <person name="Hahn M.W."/>
        </authorList>
    </citation>
    <scope>NUCLEOTIDE SEQUENCE</scope>
    <source>
        <strain evidence="10">SM1-W8</strain>
    </source>
</reference>
<evidence type="ECO:0000256" key="8">
    <source>
        <dbReference type="PROSITE-ProRule" id="PRU00339"/>
    </source>
</evidence>
<evidence type="ECO:0000313" key="10">
    <source>
        <dbReference type="EMBL" id="MBT8551391.1"/>
    </source>
</evidence>
<accession>A0A9Q2ZVK8</accession>
<keyword evidence="4" id="KW-0328">Glycosyltransferase</keyword>
<dbReference type="SUPFAM" id="SSF48452">
    <property type="entry name" value="TPR-like"/>
    <property type="match status" value="1"/>
</dbReference>
<evidence type="ECO:0000259" key="9">
    <source>
        <dbReference type="Pfam" id="PF13844"/>
    </source>
</evidence>
<evidence type="ECO:0000256" key="2">
    <source>
        <dbReference type="ARBA" id="ARBA00005386"/>
    </source>
</evidence>
<keyword evidence="6" id="KW-0677">Repeat</keyword>
<organism evidence="10 11">
    <name type="scientific">Polynucleobacter paneuropaeus</name>
    <dbReference type="NCBI Taxonomy" id="2527775"/>
    <lineage>
        <taxon>Bacteria</taxon>
        <taxon>Pseudomonadati</taxon>
        <taxon>Pseudomonadota</taxon>
        <taxon>Betaproteobacteria</taxon>
        <taxon>Burkholderiales</taxon>
        <taxon>Burkholderiaceae</taxon>
        <taxon>Polynucleobacter</taxon>
    </lineage>
</organism>
<feature type="repeat" description="TPR" evidence="8">
    <location>
        <begin position="206"/>
        <end position="239"/>
    </location>
</feature>
<comment type="similarity">
    <text evidence="2">Belongs to the glycosyltransferase 41 family. O-GlcNAc transferase subfamily.</text>
</comment>
<dbReference type="Proteomes" id="UP000783102">
    <property type="component" value="Unassembled WGS sequence"/>
</dbReference>
<dbReference type="InterPro" id="IPR011990">
    <property type="entry name" value="TPR-like_helical_dom_sf"/>
</dbReference>
<evidence type="ECO:0000256" key="5">
    <source>
        <dbReference type="ARBA" id="ARBA00022679"/>
    </source>
</evidence>
<dbReference type="SMART" id="SM00028">
    <property type="entry name" value="TPR"/>
    <property type="match status" value="7"/>
</dbReference>
<protein>
    <recommendedName>
        <fullName evidence="3">protein O-GlcNAc transferase</fullName>
        <ecNumber evidence="3">2.4.1.255</ecNumber>
    </recommendedName>
</protein>
<feature type="domain" description="O-GlcNAc transferase C-terminal" evidence="9">
    <location>
        <begin position="351"/>
        <end position="509"/>
    </location>
</feature>
<feature type="repeat" description="TPR" evidence="8">
    <location>
        <begin position="104"/>
        <end position="137"/>
    </location>
</feature>
<gene>
    <name evidence="10" type="ORF">G6731_05405</name>
</gene>
<dbReference type="EMBL" id="JAANEY010000001">
    <property type="protein sequence ID" value="MBT8551391.1"/>
    <property type="molecule type" value="Genomic_DNA"/>
</dbReference>
<sequence length="725" mass="82650">MNPQIQLITQQAFLNGDLDHVSLILNQFLQEEANSTGIVFGLGITYAKANKFTESIFIFNILQAYVKNDERIFYNIGLIYALQGKHELAIENYQLAIKIKPNDSEIFINIASSYIDIKNYPLALDTLDKAIQLRPEITEAWSNKGIALNHLGLYQESLEAYNEAIKLSPTNYEAWGNKSAPLMKLNLFKDALEACETALLLKPNYVEGWTNKGVALHKLDRYEEAITCYDRALFYKPDYFLALSNKGDSLNKLNRLEEAITCCDMALNINPNIDWAYGDLLHMKRKVFFTQNFKEELKILQDGLSSCKNLIAPFEFLSWSDDPSLQKKVSEIFVRAKYPFIDRLGSLKKYLPKDKIRIGYFSADFKNHPVAFLIAELFELHDKSRFETYALSLVRADDEMRGRLLGAFDHFMDVASQSDIEIAKLARELEIDIAIDLSGFTADSRTAIFSYRAAPIQVNWLGYPGTLGADYMDYIIADGTLIPPQSQQFFSEKIVYLPNTYQPNDRKRLVSERQFTRQELGFPENAFVFCCFNNNFKITPATFSSWMRILKAVEGSVLWLLQDNPWVVKNLKQEAVNCGVDEGRLFFAKRLVLSEHLARHRQADLFLDTLPYNAHTTTSDALWAGVPVLTLIGQSFPGRVAASLLNAIGLPELVTTTEQEYEELAIQLASNPQKLLDIKNKLAEKRLSAPLFDTPLFTKNLEAAYIKMYERYQADLEPEHISILN</sequence>
<dbReference type="Gene3D" id="3.40.50.11380">
    <property type="match status" value="1"/>
</dbReference>
<evidence type="ECO:0000256" key="6">
    <source>
        <dbReference type="ARBA" id="ARBA00022737"/>
    </source>
</evidence>
<dbReference type="PANTHER" id="PTHR44366:SF1">
    <property type="entry name" value="UDP-N-ACETYLGLUCOSAMINE--PEPTIDE N-ACETYLGLUCOSAMINYLTRANSFERASE 110 KDA SUBUNIT"/>
    <property type="match status" value="1"/>
</dbReference>
<feature type="repeat" description="TPR" evidence="8">
    <location>
        <begin position="138"/>
        <end position="171"/>
    </location>
</feature>
<evidence type="ECO:0000313" key="11">
    <source>
        <dbReference type="Proteomes" id="UP000783102"/>
    </source>
</evidence>
<evidence type="ECO:0000256" key="3">
    <source>
        <dbReference type="ARBA" id="ARBA00011970"/>
    </source>
</evidence>
<evidence type="ECO:0000256" key="1">
    <source>
        <dbReference type="ARBA" id="ARBA00004922"/>
    </source>
</evidence>
<dbReference type="InterPro" id="IPR029489">
    <property type="entry name" value="OGT/SEC/SPY_C"/>
</dbReference>
<dbReference type="InterPro" id="IPR019734">
    <property type="entry name" value="TPR_rpt"/>
</dbReference>
<feature type="domain" description="O-GlcNAc transferase C-terminal" evidence="9">
    <location>
        <begin position="516"/>
        <end position="701"/>
    </location>
</feature>
<dbReference type="Pfam" id="PF00515">
    <property type="entry name" value="TPR_1"/>
    <property type="match status" value="4"/>
</dbReference>
<feature type="repeat" description="TPR" evidence="8">
    <location>
        <begin position="70"/>
        <end position="103"/>
    </location>
</feature>
<dbReference type="InterPro" id="IPR037919">
    <property type="entry name" value="OGT"/>
</dbReference>
<dbReference type="PROSITE" id="PS50293">
    <property type="entry name" value="TPR_REGION"/>
    <property type="match status" value="2"/>
</dbReference>
<dbReference type="EC" id="2.4.1.255" evidence="3"/>